<keyword evidence="3" id="KW-1185">Reference proteome</keyword>
<sequence>MIPRLHERANRPHDLLEAALGRPVSPDEGLTECTVVAHWPGLDDFTQDDEDTIWTSVEWAEHLVDPRLNHPFPATPRDGRALFHIEVRLALHERELSLQEWAEVAHRLARAAGIEVPGKEQGARWIAVQAQPGRLDLIANLIHIDGTWHAPPGNVARRLADESRRIEQDLNLTPSRTTPASPPAARTAPTASAQLAAVLTQLADEHHGPLAAVRGLIEHTAHRTAHQPGAAGTAHSLLLLARRVYAVQEDLHRAAAGLAQPPVAVEPPAAQRSAHRSP</sequence>
<comment type="caution">
    <text evidence="2">The sequence shown here is derived from an EMBL/GenBank/DDBJ whole genome shotgun (WGS) entry which is preliminary data.</text>
</comment>
<name>A0A5D4JMZ6_9ACTN</name>
<protein>
    <submittedName>
        <fullName evidence="2">Relaxase/mobilization nuclease</fullName>
    </submittedName>
</protein>
<evidence type="ECO:0000313" key="3">
    <source>
        <dbReference type="Proteomes" id="UP000323242"/>
    </source>
</evidence>
<dbReference type="EMBL" id="VSZQ01000034">
    <property type="protein sequence ID" value="TYR64983.1"/>
    <property type="molecule type" value="Genomic_DNA"/>
</dbReference>
<proteinExistence type="predicted"/>
<dbReference type="Proteomes" id="UP000323242">
    <property type="component" value="Unassembled WGS sequence"/>
</dbReference>
<dbReference type="AlphaFoldDB" id="A0A5D4JMZ6"/>
<evidence type="ECO:0000313" key="2">
    <source>
        <dbReference type="EMBL" id="TYR64983.1"/>
    </source>
</evidence>
<feature type="compositionally biased region" description="Low complexity" evidence="1">
    <location>
        <begin position="259"/>
        <end position="271"/>
    </location>
</feature>
<feature type="region of interest" description="Disordered" evidence="1">
    <location>
        <begin position="259"/>
        <end position="278"/>
    </location>
</feature>
<reference evidence="2 3" key="1">
    <citation type="submission" date="2019-08" db="EMBL/GenBank/DDBJ databases">
        <title>Draft genome for granaticin producer strain Streptomyces parvus C05.</title>
        <authorList>
            <person name="Gonzalez-Pimentel J.L."/>
        </authorList>
    </citation>
    <scope>NUCLEOTIDE SEQUENCE [LARGE SCALE GENOMIC DNA]</scope>
    <source>
        <strain evidence="2 3">C05</strain>
    </source>
</reference>
<gene>
    <name evidence="2" type="ORF">FY004_08795</name>
</gene>
<organism evidence="2 3">
    <name type="scientific">Streptomyces parvus</name>
    <dbReference type="NCBI Taxonomy" id="66428"/>
    <lineage>
        <taxon>Bacteria</taxon>
        <taxon>Bacillati</taxon>
        <taxon>Actinomycetota</taxon>
        <taxon>Actinomycetes</taxon>
        <taxon>Kitasatosporales</taxon>
        <taxon>Streptomycetaceae</taxon>
        <taxon>Streptomyces</taxon>
    </lineage>
</organism>
<dbReference type="RefSeq" id="WP_148902017.1">
    <property type="nucleotide sequence ID" value="NZ_VSZQ01000034.1"/>
</dbReference>
<accession>A0A5D4JMZ6</accession>
<evidence type="ECO:0000256" key="1">
    <source>
        <dbReference type="SAM" id="MobiDB-lite"/>
    </source>
</evidence>